<dbReference type="PATRIC" id="fig|243277.26.peg.3438"/>
<feature type="transmembrane region" description="Helical" evidence="8">
    <location>
        <begin position="286"/>
        <end position="305"/>
    </location>
</feature>
<evidence type="ECO:0000256" key="7">
    <source>
        <dbReference type="ARBA" id="ARBA00023136"/>
    </source>
</evidence>
<evidence type="ECO:0000256" key="8">
    <source>
        <dbReference type="SAM" id="Phobius"/>
    </source>
</evidence>
<dbReference type="Gene3D" id="3.10.580.10">
    <property type="entry name" value="CBS-domain"/>
    <property type="match status" value="1"/>
</dbReference>
<dbReference type="PANTHER" id="PTHR41394">
    <property type="entry name" value="MAGNESIUM TRANSPORTER MGTE"/>
    <property type="match status" value="1"/>
</dbReference>
<dbReference type="InterPro" id="IPR006668">
    <property type="entry name" value="Mg_transptr_MgtE_intracell_dom"/>
</dbReference>
<dbReference type="eggNOG" id="COG2239">
    <property type="taxonomic scope" value="Bacteria"/>
</dbReference>
<name>Q9KLC8_VIBCH</name>
<dbReference type="GO" id="GO:0008324">
    <property type="term" value="F:monoatomic cation transmembrane transporter activity"/>
    <property type="evidence" value="ECO:0007669"/>
    <property type="project" value="InterPro"/>
</dbReference>
<dbReference type="CDD" id="cd02205">
    <property type="entry name" value="CBS_pair_SF"/>
    <property type="match status" value="1"/>
</dbReference>
<reference evidence="10 11" key="1">
    <citation type="journal article" date="2000" name="Nature">
        <title>DNA sequence of both chromosomes of the cholera pathogen Vibrio cholerae.</title>
        <authorList>
            <person name="Heidelberg J.F."/>
            <person name="Eisen J.A."/>
            <person name="Nelson W.C."/>
            <person name="Clayton R.A."/>
            <person name="Gwinn M.L."/>
            <person name="Dodson R.J."/>
            <person name="Haft D.H."/>
            <person name="Hickey E.K."/>
            <person name="Peterson J.D."/>
            <person name="Umayam L.A."/>
            <person name="Gill S.R."/>
            <person name="Nelson K.E."/>
            <person name="Read T.D."/>
            <person name="Tettelin H."/>
            <person name="Richardson D."/>
            <person name="Ermolaeva M.D."/>
            <person name="Vamathevan J."/>
            <person name="Bass S."/>
            <person name="Qin H."/>
            <person name="Dragoi I."/>
            <person name="Sellers P."/>
            <person name="McDonald L."/>
            <person name="Utterback T."/>
            <person name="Fleishmann R.D."/>
            <person name="Nierman W.C."/>
            <person name="White O."/>
            <person name="Salzberg S.L."/>
            <person name="Smith H.O."/>
            <person name="Colwell R.R."/>
            <person name="Mekalanos J.J."/>
            <person name="Venter J.C."/>
            <person name="Fraser C.M."/>
        </authorList>
    </citation>
    <scope>NUCLEOTIDE SEQUENCE [LARGE SCALE GENOMIC DNA]</scope>
    <source>
        <strain evidence="11">ATCC 39315 / El Tor Inaba N16961</strain>
    </source>
</reference>
<dbReference type="HOGENOM" id="CLU_037408_1_1_6"/>
<dbReference type="InterPro" id="IPR006667">
    <property type="entry name" value="SLC41_membr_dom"/>
</dbReference>
<evidence type="ECO:0000256" key="2">
    <source>
        <dbReference type="ARBA" id="ARBA00009749"/>
    </source>
</evidence>
<evidence type="ECO:0000259" key="9">
    <source>
        <dbReference type="SMART" id="SM00924"/>
    </source>
</evidence>
<dbReference type="Proteomes" id="UP000000584">
    <property type="component" value="Chromosome II"/>
</dbReference>
<dbReference type="PANTHER" id="PTHR41394:SF5">
    <property type="entry name" value="SLC41A_MGTE INTEGRAL MEMBRANE DOMAIN-CONTAINING PROTEIN"/>
    <property type="match status" value="1"/>
</dbReference>
<evidence type="ECO:0000256" key="1">
    <source>
        <dbReference type="ARBA" id="ARBA00004141"/>
    </source>
</evidence>
<feature type="transmembrane region" description="Helical" evidence="8">
    <location>
        <begin position="359"/>
        <end position="380"/>
    </location>
</feature>
<dbReference type="EnsemblBacteria" id="AAF96716">
    <property type="protein sequence ID" value="AAF96716"/>
    <property type="gene ID" value="VC_A0818"/>
</dbReference>
<dbReference type="Pfam" id="PF01769">
    <property type="entry name" value="MgtE"/>
    <property type="match status" value="1"/>
</dbReference>
<dbReference type="InterPro" id="IPR046342">
    <property type="entry name" value="CBS_dom_sf"/>
</dbReference>
<evidence type="ECO:0000256" key="3">
    <source>
        <dbReference type="ARBA" id="ARBA00022448"/>
    </source>
</evidence>
<dbReference type="EMBL" id="AE003853">
    <property type="protein sequence ID" value="AAF96716.1"/>
    <property type="molecule type" value="Genomic_DNA"/>
</dbReference>
<dbReference type="STRING" id="243277.VC_A0818"/>
<keyword evidence="11" id="KW-1185">Reference proteome</keyword>
<evidence type="ECO:0000256" key="4">
    <source>
        <dbReference type="ARBA" id="ARBA00022692"/>
    </source>
</evidence>
<organism evidence="10 11">
    <name type="scientific">Vibrio cholerae serotype O1 (strain ATCC 39315 / El Tor Inaba N16961)</name>
    <dbReference type="NCBI Taxonomy" id="243277"/>
    <lineage>
        <taxon>Bacteria</taxon>
        <taxon>Pseudomonadati</taxon>
        <taxon>Pseudomonadota</taxon>
        <taxon>Gammaproteobacteria</taxon>
        <taxon>Vibrionales</taxon>
        <taxon>Vibrionaceae</taxon>
        <taxon>Vibrio</taxon>
    </lineage>
</organism>
<feature type="domain" description="Magnesium transporter MgtE intracellular" evidence="9">
    <location>
        <begin position="34"/>
        <end position="137"/>
    </location>
</feature>
<accession>Q9KLC8</accession>
<dbReference type="GO" id="GO:0016020">
    <property type="term" value="C:membrane"/>
    <property type="evidence" value="ECO:0007669"/>
    <property type="project" value="UniProtKB-SubCell"/>
</dbReference>
<comment type="similarity">
    <text evidence="2">Belongs to the SLC41A transporter family.</text>
</comment>
<evidence type="ECO:0000256" key="5">
    <source>
        <dbReference type="ARBA" id="ARBA00022842"/>
    </source>
</evidence>
<dbReference type="PIR" id="B82412">
    <property type="entry name" value="B82412"/>
</dbReference>
<keyword evidence="4 8" id="KW-0812">Transmembrane</keyword>
<feature type="transmembrane region" description="Helical" evidence="8">
    <location>
        <begin position="386"/>
        <end position="412"/>
    </location>
</feature>
<dbReference type="KEGG" id="vch:VC_A0818"/>
<comment type="subcellular location">
    <subcellularLocation>
        <location evidence="1">Membrane</location>
        <topology evidence="1">Multi-pass membrane protein</topology>
    </subcellularLocation>
</comment>
<sequence length="454" mass="50217">MSEYQDLSQQIELIATAEESEQTHLLGEMVENGLDEGSIALILEAFPVEQRVRLWRSLPLEMHIDVLTEMRAEVRISVINALSEIELKLTLAKLDNLSLIEWEDSLPDDIISEALSLINRDELELYDQANEFADDEIGHWADRKVYTLPFSISVRRAKVLLDKYHYDSPQYIYLINKAKKFRGLVSFSDVLQAEETTQLKNLRMEELVTLNAKQTLSDAVDALEHTTLPIVPVLSDDETLIGEIDWHFALSVQREMYEARLMAGTGMDEGDDLFAPVIKSSKKRGLWLGINLLTAILASITIGLFENVISQVVALAVLMPIVASMGGIAGSQTLTLMVRAMALNQITVGNRFALLKNELGIGSINGLVWALIIGGMAALWFQEPVIGATIALAIVVNIITAALFGVLIPIILDKFKLDPALAGSVILTTGDRCGRLFCLPRHRQFGDVVAAIKP</sequence>
<protein>
    <submittedName>
        <fullName evidence="10">Magnesium transporter MgtE, putative</fullName>
    </submittedName>
</protein>
<feature type="transmembrane region" description="Helical" evidence="8">
    <location>
        <begin position="311"/>
        <end position="338"/>
    </location>
</feature>
<proteinExistence type="inferred from homology"/>
<dbReference type="SUPFAM" id="SSF54631">
    <property type="entry name" value="CBS-domain pair"/>
    <property type="match status" value="1"/>
</dbReference>
<dbReference type="SMART" id="SM00924">
    <property type="entry name" value="MgtE_N"/>
    <property type="match status" value="1"/>
</dbReference>
<gene>
    <name evidence="10" type="ordered locus">VC_A0818</name>
</gene>
<dbReference type="InterPro" id="IPR036739">
    <property type="entry name" value="SLC41_membr_dom_sf"/>
</dbReference>
<evidence type="ECO:0000256" key="6">
    <source>
        <dbReference type="ARBA" id="ARBA00022989"/>
    </source>
</evidence>
<dbReference type="SUPFAM" id="SSF158791">
    <property type="entry name" value="MgtE N-terminal domain-like"/>
    <property type="match status" value="1"/>
</dbReference>
<dbReference type="Pfam" id="PF03448">
    <property type="entry name" value="MgtE_N"/>
    <property type="match status" value="1"/>
</dbReference>
<keyword evidence="3" id="KW-0813">Transport</keyword>
<dbReference type="AlphaFoldDB" id="Q9KLC8"/>
<keyword evidence="5" id="KW-0460">Magnesium</keyword>
<evidence type="ECO:0000313" key="11">
    <source>
        <dbReference type="Proteomes" id="UP000000584"/>
    </source>
</evidence>
<dbReference type="Gene3D" id="1.10.357.20">
    <property type="entry name" value="SLC41 divalent cation transporters, integral membrane domain"/>
    <property type="match status" value="1"/>
</dbReference>
<evidence type="ECO:0000313" key="10">
    <source>
        <dbReference type="EMBL" id="AAF96716.1"/>
    </source>
</evidence>
<keyword evidence="7 8" id="KW-0472">Membrane</keyword>
<dbReference type="SUPFAM" id="SSF161093">
    <property type="entry name" value="MgtE membrane domain-like"/>
    <property type="match status" value="1"/>
</dbReference>
<keyword evidence="6 8" id="KW-1133">Transmembrane helix</keyword>